<keyword evidence="11" id="KW-1185">Reference proteome</keyword>
<comment type="caution">
    <text evidence="10">The sequence shown here is derived from an EMBL/GenBank/DDBJ whole genome shotgun (WGS) entry which is preliminary data.</text>
</comment>
<proteinExistence type="predicted"/>
<dbReference type="InterPro" id="IPR036259">
    <property type="entry name" value="MFS_trans_sf"/>
</dbReference>
<dbReference type="Pfam" id="PF07690">
    <property type="entry name" value="MFS_1"/>
    <property type="match status" value="1"/>
</dbReference>
<organism evidence="10 11">
    <name type="scientific">Aciditerrimonas ferrireducens</name>
    <dbReference type="NCBI Taxonomy" id="667306"/>
    <lineage>
        <taxon>Bacteria</taxon>
        <taxon>Bacillati</taxon>
        <taxon>Actinomycetota</taxon>
        <taxon>Acidimicrobiia</taxon>
        <taxon>Acidimicrobiales</taxon>
        <taxon>Acidimicrobiaceae</taxon>
        <taxon>Aciditerrimonas</taxon>
    </lineage>
</organism>
<evidence type="ECO:0000256" key="7">
    <source>
        <dbReference type="SAM" id="MobiDB-lite"/>
    </source>
</evidence>
<feature type="transmembrane region" description="Helical" evidence="8">
    <location>
        <begin position="486"/>
        <end position="506"/>
    </location>
</feature>
<keyword evidence="5 8" id="KW-1133">Transmembrane helix</keyword>
<dbReference type="Gene3D" id="1.20.1720.10">
    <property type="entry name" value="Multidrug resistance protein D"/>
    <property type="match status" value="1"/>
</dbReference>
<evidence type="ECO:0000256" key="4">
    <source>
        <dbReference type="ARBA" id="ARBA00022692"/>
    </source>
</evidence>
<dbReference type="CDD" id="cd17321">
    <property type="entry name" value="MFS_MMR_MDR_like"/>
    <property type="match status" value="1"/>
</dbReference>
<feature type="transmembrane region" description="Helical" evidence="8">
    <location>
        <begin position="161"/>
        <end position="180"/>
    </location>
</feature>
<dbReference type="SUPFAM" id="SSF103473">
    <property type="entry name" value="MFS general substrate transporter"/>
    <property type="match status" value="1"/>
</dbReference>
<dbReference type="InterPro" id="IPR011701">
    <property type="entry name" value="MFS"/>
</dbReference>
<feature type="transmembrane region" description="Helical" evidence="8">
    <location>
        <begin position="290"/>
        <end position="311"/>
    </location>
</feature>
<feature type="compositionally biased region" description="Polar residues" evidence="7">
    <location>
        <begin position="14"/>
        <end position="24"/>
    </location>
</feature>
<dbReference type="PROSITE" id="PS50850">
    <property type="entry name" value="MFS"/>
    <property type="match status" value="1"/>
</dbReference>
<feature type="transmembrane region" description="Helical" evidence="8">
    <location>
        <begin position="355"/>
        <end position="371"/>
    </location>
</feature>
<dbReference type="RefSeq" id="WP_377790501.1">
    <property type="nucleotide sequence ID" value="NZ_JBHLYQ010000165.1"/>
</dbReference>
<dbReference type="Proteomes" id="UP001589788">
    <property type="component" value="Unassembled WGS sequence"/>
</dbReference>
<dbReference type="PANTHER" id="PTHR42718:SF46">
    <property type="entry name" value="BLR6921 PROTEIN"/>
    <property type="match status" value="1"/>
</dbReference>
<evidence type="ECO:0000256" key="2">
    <source>
        <dbReference type="ARBA" id="ARBA00022448"/>
    </source>
</evidence>
<evidence type="ECO:0000256" key="5">
    <source>
        <dbReference type="ARBA" id="ARBA00022989"/>
    </source>
</evidence>
<feature type="region of interest" description="Disordered" evidence="7">
    <location>
        <begin position="1"/>
        <end position="24"/>
    </location>
</feature>
<name>A0ABV6C566_9ACTN</name>
<feature type="transmembrane region" description="Helical" evidence="8">
    <location>
        <begin position="32"/>
        <end position="57"/>
    </location>
</feature>
<gene>
    <name evidence="10" type="ORF">ACFFRE_11915</name>
</gene>
<evidence type="ECO:0000256" key="8">
    <source>
        <dbReference type="SAM" id="Phobius"/>
    </source>
</evidence>
<dbReference type="PANTHER" id="PTHR42718">
    <property type="entry name" value="MAJOR FACILITATOR SUPERFAMILY MULTIDRUG TRANSPORTER MFSC"/>
    <property type="match status" value="1"/>
</dbReference>
<reference evidence="10 11" key="1">
    <citation type="submission" date="2024-09" db="EMBL/GenBank/DDBJ databases">
        <authorList>
            <person name="Sun Q."/>
            <person name="Mori K."/>
        </authorList>
    </citation>
    <scope>NUCLEOTIDE SEQUENCE [LARGE SCALE GENOMIC DNA]</scope>
    <source>
        <strain evidence="10 11">JCM 15389</strain>
    </source>
</reference>
<protein>
    <submittedName>
        <fullName evidence="10">MFS transporter</fullName>
    </submittedName>
</protein>
<feature type="transmembrane region" description="Helical" evidence="8">
    <location>
        <begin position="223"/>
        <end position="241"/>
    </location>
</feature>
<evidence type="ECO:0000256" key="3">
    <source>
        <dbReference type="ARBA" id="ARBA00022475"/>
    </source>
</evidence>
<feature type="transmembrane region" description="Helical" evidence="8">
    <location>
        <begin position="383"/>
        <end position="405"/>
    </location>
</feature>
<evidence type="ECO:0000259" key="9">
    <source>
        <dbReference type="PROSITE" id="PS50850"/>
    </source>
</evidence>
<sequence length="537" mass="55129">MSRSNPLEIPSRGSLASEQKTTAAGSERPHRLALVVIAAAQLMVMLDLTIVNVALPAMQRALHFSSTDLTWVINAYVLVFGGLLLLGGRTGDLFGRRRMFVVGVAAFATASLVGGLATDQAWLISARAVQGIGAAIASPTALALVASTFEEGHERNRAMAVYAAMSAAGGALGLLLGGLLVELASWRWVLFVNVPIAGLVLALTPRAIPRSLRPAAGARRLDLPGALTISGGMALLVYGLVRAPSAGWGSSETIGAFVGAAVVLTAFVLIEQATSEPLIPLRFLRHRRRAAGYGVMLLLGASMLSLIYFLTQFLQDVLHYSPVLAGVAYLPIPVSVAVTSAVVSRLVRRHGVRPFVIVGPLLVGGGLLWLSQINATATYLDVFGPLVSVGVGMGLAFVPLTLNAVSSVQHHQQGLASALLNTSQQVGGSLGLAALVTVAASATRSRLLRGPGSFKGASQAAPGALSVAGSHLHTLLLSATVQGYDTAFRTGALGGALAFLLAVTLLRGGRKPAPGGQPATLVAEGASAAHHPGGRSG</sequence>
<keyword evidence="4 8" id="KW-0812">Transmembrane</keyword>
<keyword evidence="2" id="KW-0813">Transport</keyword>
<feature type="transmembrane region" description="Helical" evidence="8">
    <location>
        <begin position="426"/>
        <end position="443"/>
    </location>
</feature>
<feature type="transmembrane region" description="Helical" evidence="8">
    <location>
        <begin position="99"/>
        <end position="117"/>
    </location>
</feature>
<dbReference type="EMBL" id="JBHLYQ010000165">
    <property type="protein sequence ID" value="MFC0082836.1"/>
    <property type="molecule type" value="Genomic_DNA"/>
</dbReference>
<evidence type="ECO:0000256" key="6">
    <source>
        <dbReference type="ARBA" id="ARBA00023136"/>
    </source>
</evidence>
<dbReference type="Gene3D" id="1.20.1250.20">
    <property type="entry name" value="MFS general substrate transporter like domains"/>
    <property type="match status" value="1"/>
</dbReference>
<comment type="subcellular location">
    <subcellularLocation>
        <location evidence="1">Cell membrane</location>
        <topology evidence="1">Multi-pass membrane protein</topology>
    </subcellularLocation>
</comment>
<feature type="transmembrane region" description="Helical" evidence="8">
    <location>
        <begin position="323"/>
        <end position="343"/>
    </location>
</feature>
<dbReference type="NCBIfam" id="TIGR00711">
    <property type="entry name" value="efflux_EmrB"/>
    <property type="match status" value="1"/>
</dbReference>
<feature type="domain" description="Major facilitator superfamily (MFS) profile" evidence="9">
    <location>
        <begin position="33"/>
        <end position="510"/>
    </location>
</feature>
<feature type="region of interest" description="Disordered" evidence="7">
    <location>
        <begin position="513"/>
        <end position="537"/>
    </location>
</feature>
<feature type="transmembrane region" description="Helical" evidence="8">
    <location>
        <begin position="186"/>
        <end position="203"/>
    </location>
</feature>
<keyword evidence="6 8" id="KW-0472">Membrane</keyword>
<evidence type="ECO:0000313" key="11">
    <source>
        <dbReference type="Proteomes" id="UP001589788"/>
    </source>
</evidence>
<dbReference type="InterPro" id="IPR020846">
    <property type="entry name" value="MFS_dom"/>
</dbReference>
<dbReference type="InterPro" id="IPR004638">
    <property type="entry name" value="EmrB-like"/>
</dbReference>
<feature type="transmembrane region" description="Helical" evidence="8">
    <location>
        <begin position="69"/>
        <end position="87"/>
    </location>
</feature>
<evidence type="ECO:0000256" key="1">
    <source>
        <dbReference type="ARBA" id="ARBA00004651"/>
    </source>
</evidence>
<evidence type="ECO:0000313" key="10">
    <source>
        <dbReference type="EMBL" id="MFC0082836.1"/>
    </source>
</evidence>
<keyword evidence="3" id="KW-1003">Cell membrane</keyword>
<feature type="transmembrane region" description="Helical" evidence="8">
    <location>
        <begin position="129"/>
        <end position="149"/>
    </location>
</feature>
<accession>A0ABV6C566</accession>
<feature type="transmembrane region" description="Helical" evidence="8">
    <location>
        <begin position="253"/>
        <end position="270"/>
    </location>
</feature>